<feature type="short sequence motif" description="GXGXXG" evidence="4">
    <location>
        <begin position="18"/>
        <end position="23"/>
    </location>
</feature>
<dbReference type="GO" id="GO:0019369">
    <property type="term" value="P:arachidonate metabolic process"/>
    <property type="evidence" value="ECO:0007669"/>
    <property type="project" value="TreeGrafter"/>
</dbReference>
<dbReference type="Gene3D" id="3.40.1090.10">
    <property type="entry name" value="Cytosolic phospholipase A2 catalytic domain"/>
    <property type="match status" value="2"/>
</dbReference>
<keyword evidence="3" id="KW-0443">Lipid metabolism</keyword>
<name>A0A8H3B5W4_9AGAM</name>
<dbReference type="PANTHER" id="PTHR24185:SF1">
    <property type="entry name" value="CALCIUM-INDEPENDENT PHOSPHOLIPASE A2-GAMMA"/>
    <property type="match status" value="1"/>
</dbReference>
<dbReference type="SUPFAM" id="SSF52151">
    <property type="entry name" value="FabD/lysophospholipase-like"/>
    <property type="match status" value="2"/>
</dbReference>
<evidence type="ECO:0000256" key="1">
    <source>
        <dbReference type="ARBA" id="ARBA00022801"/>
    </source>
</evidence>
<dbReference type="InterPro" id="IPR027417">
    <property type="entry name" value="P-loop_NTPase"/>
</dbReference>
<organism evidence="6 7">
    <name type="scientific">Rhizoctonia solani</name>
    <dbReference type="NCBI Taxonomy" id="456999"/>
    <lineage>
        <taxon>Eukaryota</taxon>
        <taxon>Fungi</taxon>
        <taxon>Dikarya</taxon>
        <taxon>Basidiomycota</taxon>
        <taxon>Agaricomycotina</taxon>
        <taxon>Agaricomycetes</taxon>
        <taxon>Cantharellales</taxon>
        <taxon>Ceratobasidiaceae</taxon>
        <taxon>Rhizoctonia</taxon>
    </lineage>
</organism>
<evidence type="ECO:0000313" key="6">
    <source>
        <dbReference type="EMBL" id="CAE6448142.1"/>
    </source>
</evidence>
<dbReference type="SUPFAM" id="SSF52540">
    <property type="entry name" value="P-loop containing nucleoside triphosphate hydrolases"/>
    <property type="match status" value="1"/>
</dbReference>
<dbReference type="GO" id="GO:0047499">
    <property type="term" value="F:calcium-independent phospholipase A2 activity"/>
    <property type="evidence" value="ECO:0007669"/>
    <property type="project" value="TreeGrafter"/>
</dbReference>
<accession>A0A8H3B5W4</accession>
<dbReference type="Pfam" id="PF00931">
    <property type="entry name" value="NB-ARC"/>
    <property type="match status" value="1"/>
</dbReference>
<dbReference type="GO" id="GO:0016042">
    <property type="term" value="P:lipid catabolic process"/>
    <property type="evidence" value="ECO:0007669"/>
    <property type="project" value="UniProtKB-KW"/>
</dbReference>
<reference evidence="6" key="1">
    <citation type="submission" date="2021-01" db="EMBL/GenBank/DDBJ databases">
        <authorList>
            <person name="Kaushik A."/>
        </authorList>
    </citation>
    <scope>NUCLEOTIDE SEQUENCE</scope>
    <source>
        <strain evidence="6">AG1-1B</strain>
    </source>
</reference>
<dbReference type="GO" id="GO:0043531">
    <property type="term" value="F:ADP binding"/>
    <property type="evidence" value="ECO:0007669"/>
    <property type="project" value="InterPro"/>
</dbReference>
<comment type="caution">
    <text evidence="6">The sequence shown here is derived from an EMBL/GenBank/DDBJ whole genome shotgun (WGS) entry which is preliminary data.</text>
</comment>
<dbReference type="GO" id="GO:0046486">
    <property type="term" value="P:glycerolipid metabolic process"/>
    <property type="evidence" value="ECO:0007669"/>
    <property type="project" value="UniProtKB-ARBA"/>
</dbReference>
<comment type="caution">
    <text evidence="4">Lacks conserved residue(s) required for the propagation of feature annotation.</text>
</comment>
<dbReference type="Proteomes" id="UP000663826">
    <property type="component" value="Unassembled WGS sequence"/>
</dbReference>
<protein>
    <recommendedName>
        <fullName evidence="5">PNPLA domain-containing protein</fullName>
    </recommendedName>
</protein>
<keyword evidence="1" id="KW-0378">Hydrolase</keyword>
<feature type="domain" description="PNPLA" evidence="5">
    <location>
        <begin position="14"/>
        <end position="216"/>
    </location>
</feature>
<dbReference type="Gene3D" id="3.40.50.300">
    <property type="entry name" value="P-loop containing nucleotide triphosphate hydrolases"/>
    <property type="match status" value="1"/>
</dbReference>
<evidence type="ECO:0000256" key="4">
    <source>
        <dbReference type="PROSITE-ProRule" id="PRU01161"/>
    </source>
</evidence>
<dbReference type="Pfam" id="PF01734">
    <property type="entry name" value="Patatin"/>
    <property type="match status" value="1"/>
</dbReference>
<dbReference type="PANTHER" id="PTHR24185">
    <property type="entry name" value="CALCIUM-INDEPENDENT PHOSPHOLIPASE A2-GAMMA"/>
    <property type="match status" value="1"/>
</dbReference>
<dbReference type="GO" id="GO:0016020">
    <property type="term" value="C:membrane"/>
    <property type="evidence" value="ECO:0007669"/>
    <property type="project" value="TreeGrafter"/>
</dbReference>
<sequence>MSLSDKSQTGLNILCIDGGGVRGLSALVLLDELIRRIQHLQGLSSPPEPYKYFDLIAGSGTGAIQACMLGRLQMPVRSAIESYENLAREVFSERKLKWAGSESFKTSRLKESLQKVVQRVTGNPEEPMQDSNQESLSQCKTLVYAMSSHTVRGNIPIAFRSYPASAFEGPKCTIWETLCATMAHPALFKPFEIDGPPKWSFTGADLGCNNPMAHPALFKPFEIDGPPKWSFTGADLGCNNPLRHVLTEAKKLYSNRHIATVISLGTGHNDTIQAANTHWIHQSLPTAAIAAMRSIAANTEGVAQEIARQFSSTQDMYFRLNVDQGLQNVGVEKWEQLAEVAAHTRAYIGLVEVDRVVDQAAKSIVTRETKVPAEQIDGTVQVSNPRDGLPTTITDGSCPAPTPAYTGREDMIEVVTSCILGQGSIEQIVCVVHGLGGAGKTQLVLKVVERTRNHWADIIYIDASTQDSIEAGLQGVSVARKIGDTFKHVLRWLETHRGPWLLVFDNADEPSLPLREYLPGGGHGSIVITTRLHGMTAHARGPNSTHNVSSMNQDDALALLLKAAQKQDRELSIEETESAKAIVEDVGHFALAIVHAGAFIGQSQHMKFSSYRSMLRNKKRQALEEYSGLPAAVKVDGYGHTVYTTWMMCYEKLGENAKELLWLIGYLHHSGITLDIFRRAAVGVGSYEPQLPITALEDSALVRVRNFLSSFIDSTGSWDDLAFTKVINEISSHSLLEYDHNLDSYRIHVLVQGWACIVIPHAANLAVQCTRTMLSIAVP</sequence>
<dbReference type="AlphaFoldDB" id="A0A8H3B5W4"/>
<dbReference type="InterPro" id="IPR002641">
    <property type="entry name" value="PNPLA_dom"/>
</dbReference>
<evidence type="ECO:0000259" key="5">
    <source>
        <dbReference type="PROSITE" id="PS51635"/>
    </source>
</evidence>
<proteinExistence type="predicted"/>
<keyword evidence="2" id="KW-0442">Lipid degradation</keyword>
<evidence type="ECO:0000256" key="3">
    <source>
        <dbReference type="ARBA" id="ARBA00023098"/>
    </source>
</evidence>
<evidence type="ECO:0000256" key="2">
    <source>
        <dbReference type="ARBA" id="ARBA00022963"/>
    </source>
</evidence>
<dbReference type="InterPro" id="IPR016035">
    <property type="entry name" value="Acyl_Trfase/lysoPLipase"/>
</dbReference>
<feature type="non-terminal residue" evidence="6">
    <location>
        <position position="1"/>
    </location>
</feature>
<dbReference type="InterPro" id="IPR002182">
    <property type="entry name" value="NB-ARC"/>
</dbReference>
<gene>
    <name evidence="6" type="ORF">RDB_LOCUS76403</name>
</gene>
<dbReference type="EMBL" id="CAJMWQ010001366">
    <property type="protein sequence ID" value="CAE6448142.1"/>
    <property type="molecule type" value="Genomic_DNA"/>
</dbReference>
<evidence type="ECO:0000313" key="7">
    <source>
        <dbReference type="Proteomes" id="UP000663826"/>
    </source>
</evidence>
<dbReference type="PROSITE" id="PS51635">
    <property type="entry name" value="PNPLA"/>
    <property type="match status" value="1"/>
</dbReference>